<feature type="compositionally biased region" description="Pro residues" evidence="1">
    <location>
        <begin position="24"/>
        <end position="34"/>
    </location>
</feature>
<protein>
    <submittedName>
        <fullName evidence="2">Uncharacterized protein</fullName>
    </submittedName>
</protein>
<proteinExistence type="predicted"/>
<dbReference type="EMBL" id="MU001920">
    <property type="protein sequence ID" value="KAF2793646.1"/>
    <property type="molecule type" value="Genomic_DNA"/>
</dbReference>
<gene>
    <name evidence="2" type="ORF">K505DRAFT_325354</name>
</gene>
<reference evidence="2" key="1">
    <citation type="journal article" date="2020" name="Stud. Mycol.">
        <title>101 Dothideomycetes genomes: a test case for predicting lifestyles and emergence of pathogens.</title>
        <authorList>
            <person name="Haridas S."/>
            <person name="Albert R."/>
            <person name="Binder M."/>
            <person name="Bloem J."/>
            <person name="Labutti K."/>
            <person name="Salamov A."/>
            <person name="Andreopoulos B."/>
            <person name="Baker S."/>
            <person name="Barry K."/>
            <person name="Bills G."/>
            <person name="Bluhm B."/>
            <person name="Cannon C."/>
            <person name="Castanera R."/>
            <person name="Culley D."/>
            <person name="Daum C."/>
            <person name="Ezra D."/>
            <person name="Gonzalez J."/>
            <person name="Henrissat B."/>
            <person name="Kuo A."/>
            <person name="Liang C."/>
            <person name="Lipzen A."/>
            <person name="Lutzoni F."/>
            <person name="Magnuson J."/>
            <person name="Mondo S."/>
            <person name="Nolan M."/>
            <person name="Ohm R."/>
            <person name="Pangilinan J."/>
            <person name="Park H.-J."/>
            <person name="Ramirez L."/>
            <person name="Alfaro M."/>
            <person name="Sun H."/>
            <person name="Tritt A."/>
            <person name="Yoshinaga Y."/>
            <person name="Zwiers L.-H."/>
            <person name="Turgeon B."/>
            <person name="Goodwin S."/>
            <person name="Spatafora J."/>
            <person name="Crous P."/>
            <person name="Grigoriev I."/>
        </authorList>
    </citation>
    <scope>NUCLEOTIDE SEQUENCE</scope>
    <source>
        <strain evidence="2">CBS 109.77</strain>
    </source>
</reference>
<evidence type="ECO:0000256" key="1">
    <source>
        <dbReference type="SAM" id="MobiDB-lite"/>
    </source>
</evidence>
<organism evidence="2 3">
    <name type="scientific">Melanomma pulvis-pyrius CBS 109.77</name>
    <dbReference type="NCBI Taxonomy" id="1314802"/>
    <lineage>
        <taxon>Eukaryota</taxon>
        <taxon>Fungi</taxon>
        <taxon>Dikarya</taxon>
        <taxon>Ascomycota</taxon>
        <taxon>Pezizomycotina</taxon>
        <taxon>Dothideomycetes</taxon>
        <taxon>Pleosporomycetidae</taxon>
        <taxon>Pleosporales</taxon>
        <taxon>Melanommataceae</taxon>
        <taxon>Melanomma</taxon>
    </lineage>
</organism>
<name>A0A6A6XB47_9PLEO</name>
<keyword evidence="3" id="KW-1185">Reference proteome</keyword>
<evidence type="ECO:0000313" key="2">
    <source>
        <dbReference type="EMBL" id="KAF2793646.1"/>
    </source>
</evidence>
<sequence length="54" mass="5989">MRLSQIPPPNFAPASHPKLHHRLPPAPLNHPHQPPNQQAHYLSTIGPVKSHAAR</sequence>
<accession>A0A6A6XB47</accession>
<dbReference type="Proteomes" id="UP000799757">
    <property type="component" value="Unassembled WGS sequence"/>
</dbReference>
<dbReference type="AlphaFoldDB" id="A0A6A6XB47"/>
<feature type="compositionally biased region" description="Pro residues" evidence="1">
    <location>
        <begin position="1"/>
        <end position="11"/>
    </location>
</feature>
<feature type="region of interest" description="Disordered" evidence="1">
    <location>
        <begin position="1"/>
        <end position="54"/>
    </location>
</feature>
<evidence type="ECO:0000313" key="3">
    <source>
        <dbReference type="Proteomes" id="UP000799757"/>
    </source>
</evidence>